<dbReference type="RefSeq" id="WP_155668248.1">
    <property type="nucleotide sequence ID" value="NZ_WOCA01000004.1"/>
</dbReference>
<dbReference type="EMBL" id="WOCA01000004">
    <property type="protein sequence ID" value="MUK88269.1"/>
    <property type="molecule type" value="Genomic_DNA"/>
</dbReference>
<keyword evidence="4" id="KW-0175">Coiled coil</keyword>
<dbReference type="PROSITE" id="PS51257">
    <property type="entry name" value="PROKAR_LIPOPROTEIN"/>
    <property type="match status" value="1"/>
</dbReference>
<dbReference type="SUPFAM" id="SSF53807">
    <property type="entry name" value="Helical backbone' metal receptor"/>
    <property type="match status" value="1"/>
</dbReference>
<dbReference type="GO" id="GO:0030001">
    <property type="term" value="P:metal ion transport"/>
    <property type="evidence" value="ECO:0007669"/>
    <property type="project" value="InterPro"/>
</dbReference>
<dbReference type="PRINTS" id="PR00690">
    <property type="entry name" value="ADHESNFAMILY"/>
</dbReference>
<protein>
    <submittedName>
        <fullName evidence="6">Adhesin</fullName>
    </submittedName>
</protein>
<dbReference type="AlphaFoldDB" id="A0A6N8FKF7"/>
<comment type="caution">
    <text evidence="6">The sequence shown here is derived from an EMBL/GenBank/DDBJ whole genome shotgun (WGS) entry which is preliminary data.</text>
</comment>
<comment type="similarity">
    <text evidence="3">Belongs to the bacterial solute-binding protein 9 family.</text>
</comment>
<evidence type="ECO:0000313" key="7">
    <source>
        <dbReference type="Proteomes" id="UP000469125"/>
    </source>
</evidence>
<feature type="region of interest" description="Disordered" evidence="5">
    <location>
        <begin position="139"/>
        <end position="197"/>
    </location>
</feature>
<dbReference type="InterPro" id="IPR006127">
    <property type="entry name" value="ZnuA-like"/>
</dbReference>
<gene>
    <name evidence="6" type="ORF">GMD78_07680</name>
</gene>
<dbReference type="GO" id="GO:0046872">
    <property type="term" value="F:metal ion binding"/>
    <property type="evidence" value="ECO:0007669"/>
    <property type="project" value="InterPro"/>
</dbReference>
<evidence type="ECO:0000256" key="2">
    <source>
        <dbReference type="ARBA" id="ARBA00022729"/>
    </source>
</evidence>
<name>A0A6N8FKF7_9BACI</name>
<dbReference type="InterPro" id="IPR006128">
    <property type="entry name" value="Lipoprotein_PsaA-like"/>
</dbReference>
<dbReference type="PANTHER" id="PTHR42953">
    <property type="entry name" value="HIGH-AFFINITY ZINC UPTAKE SYSTEM PROTEIN ZNUA-RELATED"/>
    <property type="match status" value="1"/>
</dbReference>
<feature type="coiled-coil region" evidence="4">
    <location>
        <begin position="228"/>
        <end position="255"/>
    </location>
</feature>
<dbReference type="PANTHER" id="PTHR42953:SF8">
    <property type="entry name" value="ZINT DOMAIN-CONTAINING PROTEIN"/>
    <property type="match status" value="1"/>
</dbReference>
<dbReference type="PRINTS" id="PR00691">
    <property type="entry name" value="ADHESINB"/>
</dbReference>
<dbReference type="Proteomes" id="UP000469125">
    <property type="component" value="Unassembled WGS sequence"/>
</dbReference>
<dbReference type="Pfam" id="PF01297">
    <property type="entry name" value="ZnuA"/>
    <property type="match status" value="1"/>
</dbReference>
<reference evidence="6 7" key="1">
    <citation type="submission" date="2019-11" db="EMBL/GenBank/DDBJ databases">
        <authorList>
            <person name="Li X."/>
        </authorList>
    </citation>
    <scope>NUCLEOTIDE SEQUENCE [LARGE SCALE GENOMIC DNA]</scope>
    <source>
        <strain evidence="6 7">L9</strain>
    </source>
</reference>
<evidence type="ECO:0000256" key="1">
    <source>
        <dbReference type="ARBA" id="ARBA00022448"/>
    </source>
</evidence>
<evidence type="ECO:0000313" key="6">
    <source>
        <dbReference type="EMBL" id="MUK88269.1"/>
    </source>
</evidence>
<evidence type="ECO:0000256" key="4">
    <source>
        <dbReference type="SAM" id="Coils"/>
    </source>
</evidence>
<keyword evidence="7" id="KW-1185">Reference proteome</keyword>
<accession>A0A6N8FKF7</accession>
<sequence length="369" mass="42246">MNKKYIGLILGVLFLTIGLIGCNTEVKQTSNSDGENNNDTELVENKLTIYTTLYPLADFAKKIGGDIVEVESIIPPGSDSHTYEPTSKEMVEIARADAFIFNGLGMEPYAEKISSALENEDVVLIEATQDIETIEHLHEHDHGHEGHEHEDEHEDHEHEDHEHENHEHDEHEEESHEEDHDHDDEVEHDDHGHDHGDLDPHVWLDPYRSIKLAENIKNALVELHPEATEDFEQNYEALKTELENLDHAFHELVEEKENPEMVVSHAAYGYWEETYGIHQIPIAGLSSSDEPSQKDLVELINLATEKDINYIIFEQNITPKVAEVIREEINAEAMYLHNLSVLTDEDIANGEDYFSLMNRNLEVLNQVLR</sequence>
<dbReference type="GO" id="GO:0007155">
    <property type="term" value="P:cell adhesion"/>
    <property type="evidence" value="ECO:0007669"/>
    <property type="project" value="InterPro"/>
</dbReference>
<keyword evidence="1 3" id="KW-0813">Transport</keyword>
<evidence type="ECO:0000256" key="3">
    <source>
        <dbReference type="RuleBase" id="RU003512"/>
    </source>
</evidence>
<dbReference type="InterPro" id="IPR050492">
    <property type="entry name" value="Bact_metal-bind_prot9"/>
</dbReference>
<organism evidence="6 7">
    <name type="scientific">Ornithinibacillus caprae</name>
    <dbReference type="NCBI Taxonomy" id="2678566"/>
    <lineage>
        <taxon>Bacteria</taxon>
        <taxon>Bacillati</taxon>
        <taxon>Bacillota</taxon>
        <taxon>Bacilli</taxon>
        <taxon>Bacillales</taxon>
        <taxon>Bacillaceae</taxon>
        <taxon>Ornithinibacillus</taxon>
    </lineage>
</organism>
<dbReference type="Gene3D" id="3.40.50.1980">
    <property type="entry name" value="Nitrogenase molybdenum iron protein domain"/>
    <property type="match status" value="3"/>
</dbReference>
<keyword evidence="2" id="KW-0732">Signal</keyword>
<dbReference type="InterPro" id="IPR006129">
    <property type="entry name" value="AdhesinB"/>
</dbReference>
<proteinExistence type="inferred from homology"/>
<evidence type="ECO:0000256" key="5">
    <source>
        <dbReference type="SAM" id="MobiDB-lite"/>
    </source>
</evidence>